<keyword evidence="1" id="KW-0472">Membrane</keyword>
<evidence type="ECO:0000313" key="3">
    <source>
        <dbReference type="Proteomes" id="UP000594261"/>
    </source>
</evidence>
<keyword evidence="1" id="KW-1133">Transmembrane helix</keyword>
<reference evidence="2 3" key="1">
    <citation type="journal article" date="2016" name="G3 (Bethesda)">
        <title>First Draft Assembly and Annotation of the Genome of a California Endemic Oak Quercus lobata Nee (Fagaceae).</title>
        <authorList>
            <person name="Sork V.L."/>
            <person name="Fitz-Gibbon S.T."/>
            <person name="Puiu D."/>
            <person name="Crepeau M."/>
            <person name="Gugger P.F."/>
            <person name="Sherman R."/>
            <person name="Stevens K."/>
            <person name="Langley C.H."/>
            <person name="Pellegrini M."/>
            <person name="Salzberg S.L."/>
        </authorList>
    </citation>
    <scope>NUCLEOTIDE SEQUENCE [LARGE SCALE GENOMIC DNA]</scope>
    <source>
        <strain evidence="2 3">cv. SW786</strain>
    </source>
</reference>
<dbReference type="Gramene" id="QL03p027169:mrna">
    <property type="protein sequence ID" value="QL03p027169:mrna"/>
    <property type="gene ID" value="QL03p027169"/>
</dbReference>
<dbReference type="InParanoid" id="A0A7N2L5K8"/>
<dbReference type="InterPro" id="IPR004158">
    <property type="entry name" value="DUF247_pln"/>
</dbReference>
<reference evidence="2" key="2">
    <citation type="submission" date="2021-01" db="UniProtKB">
        <authorList>
            <consortium name="EnsemblPlants"/>
        </authorList>
    </citation>
    <scope>IDENTIFICATION</scope>
</reference>
<keyword evidence="3" id="KW-1185">Reference proteome</keyword>
<feature type="transmembrane region" description="Helical" evidence="1">
    <location>
        <begin position="451"/>
        <end position="472"/>
    </location>
</feature>
<dbReference type="AlphaFoldDB" id="A0A7N2L5K8"/>
<dbReference type="OMA" id="KKSICND"/>
<dbReference type="Pfam" id="PF03140">
    <property type="entry name" value="DUF247"/>
    <property type="match status" value="1"/>
</dbReference>
<sequence>MSEIFVDIDLLQERNEADSESNVCNIPMEVRSILDNEGHNEIEKRAQKVTCQKVPPTLRRNERSKDYFDPRVISFGPYHHGKPEFQEAEMLKTNVMLEFIANSSTSFVEFYSKVREINDYTRSCYVDGSTNKYSDDVFALMMLRDSCFILYVMENVVRNRWDKLGKIFGHHIGPFGSFYAFRDMILLENQVPFSLLILLMRLRYGDEKFGLRMIKPFACFIIWTINPEDVARDENKEPTARHLLECVYQEFTKAGDLDEKPHHCFNFCKTKPIKAKEIEDKYFVSAFRSVGDLKAKGVHFKPTTSSIALLEEKGKSISLRDVRFKSGFINAELKLPPLILSPSTITLYNNLVALEFCPPSDKDLAIASYFFLLNTLIDSVDDVKELSYKCILLNNLGSDEEVGKMLKEINSCGMHDFGIYRCVRRDIEEHCNSKIKTWLAEIIGKYFSNPWTALGFFTAVTVLALTILQAYYRINK</sequence>
<accession>A0A7N2L5K8</accession>
<proteinExistence type="predicted"/>
<dbReference type="PANTHER" id="PTHR31170">
    <property type="entry name" value="BNAC04G53230D PROTEIN"/>
    <property type="match status" value="1"/>
</dbReference>
<dbReference type="Proteomes" id="UP000594261">
    <property type="component" value="Chromosome 3"/>
</dbReference>
<protein>
    <submittedName>
        <fullName evidence="2">Uncharacterized protein</fullName>
    </submittedName>
</protein>
<organism evidence="2 3">
    <name type="scientific">Quercus lobata</name>
    <name type="common">Valley oak</name>
    <dbReference type="NCBI Taxonomy" id="97700"/>
    <lineage>
        <taxon>Eukaryota</taxon>
        <taxon>Viridiplantae</taxon>
        <taxon>Streptophyta</taxon>
        <taxon>Embryophyta</taxon>
        <taxon>Tracheophyta</taxon>
        <taxon>Spermatophyta</taxon>
        <taxon>Magnoliopsida</taxon>
        <taxon>eudicotyledons</taxon>
        <taxon>Gunneridae</taxon>
        <taxon>Pentapetalae</taxon>
        <taxon>rosids</taxon>
        <taxon>fabids</taxon>
        <taxon>Fagales</taxon>
        <taxon>Fagaceae</taxon>
        <taxon>Quercus</taxon>
    </lineage>
</organism>
<dbReference type="EMBL" id="LRBV02000003">
    <property type="status" value="NOT_ANNOTATED_CDS"/>
    <property type="molecule type" value="Genomic_DNA"/>
</dbReference>
<keyword evidence="1" id="KW-0812">Transmembrane</keyword>
<evidence type="ECO:0000256" key="1">
    <source>
        <dbReference type="SAM" id="Phobius"/>
    </source>
</evidence>
<name>A0A7N2L5K8_QUELO</name>
<dbReference type="PANTHER" id="PTHR31170:SF25">
    <property type="entry name" value="BNAA09G04570D PROTEIN"/>
    <property type="match status" value="1"/>
</dbReference>
<dbReference type="EnsemblPlants" id="QL03p027169:mrna">
    <property type="protein sequence ID" value="QL03p027169:mrna"/>
    <property type="gene ID" value="QL03p027169"/>
</dbReference>
<evidence type="ECO:0000313" key="2">
    <source>
        <dbReference type="EnsemblPlants" id="QL03p027169:mrna"/>
    </source>
</evidence>